<accession>A0ABW6S8C9</accession>
<dbReference type="InterPro" id="IPR011009">
    <property type="entry name" value="Kinase-like_dom_sf"/>
</dbReference>
<dbReference type="Pfam" id="PF00196">
    <property type="entry name" value="GerE"/>
    <property type="match status" value="1"/>
</dbReference>
<dbReference type="PRINTS" id="PR00038">
    <property type="entry name" value="HTHLUXR"/>
</dbReference>
<evidence type="ECO:0000313" key="6">
    <source>
        <dbReference type="EMBL" id="MFF3572537.1"/>
    </source>
</evidence>
<dbReference type="PANTHER" id="PTHR47691:SF3">
    <property type="entry name" value="HTH-TYPE TRANSCRIPTIONAL REGULATOR RV0890C-RELATED"/>
    <property type="match status" value="1"/>
</dbReference>
<dbReference type="PANTHER" id="PTHR47691">
    <property type="entry name" value="REGULATOR-RELATED"/>
    <property type="match status" value="1"/>
</dbReference>
<dbReference type="PROSITE" id="PS00107">
    <property type="entry name" value="PROTEIN_KINASE_ATP"/>
    <property type="match status" value="1"/>
</dbReference>
<dbReference type="CDD" id="cd14014">
    <property type="entry name" value="STKc_PknB_like"/>
    <property type="match status" value="1"/>
</dbReference>
<dbReference type="SUPFAM" id="SSF48452">
    <property type="entry name" value="TPR-like"/>
    <property type="match status" value="2"/>
</dbReference>
<dbReference type="Proteomes" id="UP001601992">
    <property type="component" value="Unassembled WGS sequence"/>
</dbReference>
<keyword evidence="1 3" id="KW-0547">Nucleotide-binding</keyword>
<dbReference type="PRINTS" id="PR00364">
    <property type="entry name" value="DISEASERSIST"/>
</dbReference>
<dbReference type="PROSITE" id="PS00108">
    <property type="entry name" value="PROTEIN_KINASE_ST"/>
    <property type="match status" value="1"/>
</dbReference>
<dbReference type="InterPro" id="IPR008271">
    <property type="entry name" value="Ser/Thr_kinase_AS"/>
</dbReference>
<dbReference type="InterPro" id="IPR036388">
    <property type="entry name" value="WH-like_DNA-bd_sf"/>
</dbReference>
<name>A0ABW6S8C9_9NOCA</name>
<dbReference type="PROSITE" id="PS50011">
    <property type="entry name" value="PROTEIN_KINASE_DOM"/>
    <property type="match status" value="1"/>
</dbReference>
<keyword evidence="7" id="KW-1185">Reference proteome</keyword>
<dbReference type="Gene3D" id="3.40.50.300">
    <property type="entry name" value="P-loop containing nucleotide triphosphate hydrolases"/>
    <property type="match status" value="1"/>
</dbReference>
<gene>
    <name evidence="6" type="ORF">ACFYXQ_32690</name>
</gene>
<keyword evidence="6" id="KW-0808">Transferase</keyword>
<dbReference type="SUPFAM" id="SSF56112">
    <property type="entry name" value="Protein kinase-like (PK-like)"/>
    <property type="match status" value="1"/>
</dbReference>
<dbReference type="SUPFAM" id="SSF46894">
    <property type="entry name" value="C-terminal effector domain of the bipartite response regulators"/>
    <property type="match status" value="1"/>
</dbReference>
<evidence type="ECO:0000313" key="7">
    <source>
        <dbReference type="Proteomes" id="UP001601992"/>
    </source>
</evidence>
<dbReference type="InterPro" id="IPR017441">
    <property type="entry name" value="Protein_kinase_ATP_BS"/>
</dbReference>
<dbReference type="InterPro" id="IPR027417">
    <property type="entry name" value="P-loop_NTPase"/>
</dbReference>
<dbReference type="PROSITE" id="PS50043">
    <property type="entry name" value="HTH_LUXR_2"/>
    <property type="match status" value="1"/>
</dbReference>
<dbReference type="Pfam" id="PF00069">
    <property type="entry name" value="Pkinase"/>
    <property type="match status" value="1"/>
</dbReference>
<proteinExistence type="predicted"/>
<feature type="binding site" evidence="3">
    <location>
        <position position="55"/>
    </location>
    <ligand>
        <name>ATP</name>
        <dbReference type="ChEBI" id="CHEBI:30616"/>
    </ligand>
</feature>
<reference evidence="6 7" key="1">
    <citation type="submission" date="2024-10" db="EMBL/GenBank/DDBJ databases">
        <title>The Natural Products Discovery Center: Release of the First 8490 Sequenced Strains for Exploring Actinobacteria Biosynthetic Diversity.</title>
        <authorList>
            <person name="Kalkreuter E."/>
            <person name="Kautsar S.A."/>
            <person name="Yang D."/>
            <person name="Bader C.D."/>
            <person name="Teijaro C.N."/>
            <person name="Fluegel L."/>
            <person name="Davis C.M."/>
            <person name="Simpson J.R."/>
            <person name="Lauterbach L."/>
            <person name="Steele A.D."/>
            <person name="Gui C."/>
            <person name="Meng S."/>
            <person name="Li G."/>
            <person name="Viehrig K."/>
            <person name="Ye F."/>
            <person name="Su P."/>
            <person name="Kiefer A.F."/>
            <person name="Nichols A."/>
            <person name="Cepeda A.J."/>
            <person name="Yan W."/>
            <person name="Fan B."/>
            <person name="Jiang Y."/>
            <person name="Adhikari A."/>
            <person name="Zheng C.-J."/>
            <person name="Schuster L."/>
            <person name="Cowan T.M."/>
            <person name="Smanski M.J."/>
            <person name="Chevrette M.G."/>
            <person name="De Carvalho L.P.S."/>
            <person name="Shen B."/>
        </authorList>
    </citation>
    <scope>NUCLEOTIDE SEQUENCE [LARGE SCALE GENOMIC DNA]</scope>
    <source>
        <strain evidence="6 7">NPDC002593</strain>
    </source>
</reference>
<evidence type="ECO:0000259" key="4">
    <source>
        <dbReference type="PROSITE" id="PS50011"/>
    </source>
</evidence>
<comment type="caution">
    <text evidence="6">The sequence shown here is derived from an EMBL/GenBank/DDBJ whole genome shotgun (WGS) entry which is preliminary data.</text>
</comment>
<sequence length="1101" mass="119112">MGDIDPLKTQRDVIPAVTADLVDAGFTDADEIGRGGFGVVYRCTQAALDRVVAIKVLTTDLDEGNRERFVREQRAMGRLTGHPNIVGVLQVGTLMSGLPYLVMPYYPQASLDARIHRHGPLSAQEALRLGVKLAGALATAHRLGILHRDVKPGNILITDYGEPALTDFGIAHIPDGFHTATGAVAGSPAFTAPEVLAGEVPTPAADVYGLGATMFTALTGHAAFERRSGERVVAQFLRITTQPTPNLREHGIDEDLATVIEHSMARTPGQRPSAAALGERLRQLQAGHGWPVDEMVVRAEADAEQQAATPVPLIPLAPGGSQAQGPLEFGWSVSGQESLPLELTSFIGRRTELTRAKNLLASSRLVTLTGIGGVGKTRLALRVATGAIRDFPDKVWLVELGELHDGALLPEVIAATVGLRVQGQPVLVALTNYLAPRQLLLVLDNCEQVVDAAAKVAETLLRACPKLRILTTSREALDVGGESVLRVRPLSVPDPNRQLTLRGAPRYDAVALFAERAATAVPEFALTEDNVATVTEICRRLDGLPLAIELAAARLRALSPEQILARLTDRYALLTRGSRSAPDRQQTLRWCIDWSYSLCTPAEQQVWAQLSVFAGSFELAAAEHVCRNDVESENLLDVVTALVDKSILIREESDSVVRFRLLETVQDYGSDKLQEAGEYTELRRRHMEWYRKLAERAEADWISPCQLDWIARLDREQPNLRDALGFSLVDAAAKTDATLSFPAALQPFWHSRGQLGEAGHWLDRALTAGPAAATAIRAKALFRTTIAAEAQDDEPAASALVTKAQALAEQSEDPVVHAFADLTLGNYYSLHGSDLPRAHAPLEAALELFAAQGDVYGQVWALLSLGWAHALQDDSAAAVSYHETALAITEFHGDSVHRSYALWGVAVAAWREGDHDRALRLLRQEVQLIRQQKDPLMAAAVLETLAWIVGDQGSPQRAAVLLGAAQALSQSTGPAWVFRNLEVHHEDCERAARRTLGRRKFETAYRDGASLDLDTATGYALGEQSRPPAPGPGPSAKLTTREREVADLVAEGLTNKAIAACLTISVRTAQGHVEHILTKLGFTSRAQIAAWVVERSHPTDS</sequence>
<dbReference type="InterPro" id="IPR000792">
    <property type="entry name" value="Tscrpt_reg_LuxR_C"/>
</dbReference>
<protein>
    <submittedName>
        <fullName evidence="6">Protein kinase</fullName>
    </submittedName>
</protein>
<feature type="domain" description="HTH luxR-type" evidence="5">
    <location>
        <begin position="1031"/>
        <end position="1096"/>
    </location>
</feature>
<dbReference type="SMART" id="SM00220">
    <property type="entry name" value="S_TKc"/>
    <property type="match status" value="1"/>
</dbReference>
<dbReference type="GO" id="GO:0016301">
    <property type="term" value="F:kinase activity"/>
    <property type="evidence" value="ECO:0007669"/>
    <property type="project" value="UniProtKB-KW"/>
</dbReference>
<dbReference type="Gene3D" id="1.10.510.10">
    <property type="entry name" value="Transferase(Phosphotransferase) domain 1"/>
    <property type="match status" value="1"/>
</dbReference>
<organism evidence="6 7">
    <name type="scientific">Nocardia jiangxiensis</name>
    <dbReference type="NCBI Taxonomy" id="282685"/>
    <lineage>
        <taxon>Bacteria</taxon>
        <taxon>Bacillati</taxon>
        <taxon>Actinomycetota</taxon>
        <taxon>Actinomycetes</taxon>
        <taxon>Mycobacteriales</taxon>
        <taxon>Nocardiaceae</taxon>
        <taxon>Nocardia</taxon>
    </lineage>
</organism>
<feature type="domain" description="Protein kinase" evidence="4">
    <location>
        <begin position="26"/>
        <end position="291"/>
    </location>
</feature>
<evidence type="ECO:0000256" key="1">
    <source>
        <dbReference type="ARBA" id="ARBA00022741"/>
    </source>
</evidence>
<dbReference type="SMART" id="SM00421">
    <property type="entry name" value="HTH_LUXR"/>
    <property type="match status" value="1"/>
</dbReference>
<dbReference type="Gene3D" id="1.25.40.10">
    <property type="entry name" value="Tetratricopeptide repeat domain"/>
    <property type="match status" value="1"/>
</dbReference>
<keyword evidence="2 3" id="KW-0067">ATP-binding</keyword>
<dbReference type="InterPro" id="IPR016032">
    <property type="entry name" value="Sig_transdc_resp-reg_C-effctor"/>
</dbReference>
<keyword evidence="6" id="KW-0418">Kinase</keyword>
<dbReference type="CDD" id="cd06170">
    <property type="entry name" value="LuxR_C_like"/>
    <property type="match status" value="1"/>
</dbReference>
<dbReference type="Gene3D" id="1.10.10.10">
    <property type="entry name" value="Winged helix-like DNA-binding domain superfamily/Winged helix DNA-binding domain"/>
    <property type="match status" value="1"/>
</dbReference>
<evidence type="ECO:0000256" key="3">
    <source>
        <dbReference type="PROSITE-ProRule" id="PRU10141"/>
    </source>
</evidence>
<dbReference type="SUPFAM" id="SSF52540">
    <property type="entry name" value="P-loop containing nucleoside triphosphate hydrolases"/>
    <property type="match status" value="1"/>
</dbReference>
<evidence type="ECO:0000259" key="5">
    <source>
        <dbReference type="PROSITE" id="PS50043"/>
    </source>
</evidence>
<dbReference type="InterPro" id="IPR011990">
    <property type="entry name" value="TPR-like_helical_dom_sf"/>
</dbReference>
<evidence type="ECO:0000256" key="2">
    <source>
        <dbReference type="ARBA" id="ARBA00022840"/>
    </source>
</evidence>
<dbReference type="InterPro" id="IPR000719">
    <property type="entry name" value="Prot_kinase_dom"/>
</dbReference>
<dbReference type="Gene3D" id="3.30.200.20">
    <property type="entry name" value="Phosphorylase Kinase, domain 1"/>
    <property type="match status" value="1"/>
</dbReference>
<dbReference type="RefSeq" id="WP_387406069.1">
    <property type="nucleotide sequence ID" value="NZ_JBIAQY010000013.1"/>
</dbReference>
<dbReference type="EMBL" id="JBIAQY010000013">
    <property type="protein sequence ID" value="MFF3572537.1"/>
    <property type="molecule type" value="Genomic_DNA"/>
</dbReference>